<keyword evidence="2" id="KW-1133">Transmembrane helix</keyword>
<evidence type="ECO:0000256" key="1">
    <source>
        <dbReference type="SAM" id="MobiDB-lite"/>
    </source>
</evidence>
<dbReference type="AlphaFoldDB" id="A0A7S8D4C6"/>
<dbReference type="Gene3D" id="3.40.50.720">
    <property type="entry name" value="NAD(P)-binding Rossmann-like Domain"/>
    <property type="match status" value="1"/>
</dbReference>
<dbReference type="PANTHER" id="PTHR38694">
    <property type="entry name" value="CONSERVED EXPRESSED PROTEIN"/>
    <property type="match status" value="1"/>
</dbReference>
<dbReference type="InterPro" id="IPR036291">
    <property type="entry name" value="NAD(P)-bd_dom_sf"/>
</dbReference>
<organism evidence="3 4">
    <name type="scientific">Fusarium culmorum</name>
    <dbReference type="NCBI Taxonomy" id="5516"/>
    <lineage>
        <taxon>Eukaryota</taxon>
        <taxon>Fungi</taxon>
        <taxon>Dikarya</taxon>
        <taxon>Ascomycota</taxon>
        <taxon>Pezizomycotina</taxon>
        <taxon>Sordariomycetes</taxon>
        <taxon>Hypocreomycetidae</taxon>
        <taxon>Hypocreales</taxon>
        <taxon>Nectriaceae</taxon>
        <taxon>Fusarium</taxon>
    </lineage>
</organism>
<name>A0A7S8D4C6_FUSCU</name>
<feature type="region of interest" description="Disordered" evidence="1">
    <location>
        <begin position="625"/>
        <end position="647"/>
    </location>
</feature>
<dbReference type="Proteomes" id="UP000663297">
    <property type="component" value="Chromosome 2"/>
</dbReference>
<dbReference type="PANTHER" id="PTHR38694:SF1">
    <property type="entry name" value="PEROXIN DOMAIN-CONTAINING PROTEIN"/>
    <property type="match status" value="1"/>
</dbReference>
<reference evidence="3" key="1">
    <citation type="submission" date="2020-11" db="EMBL/GenBank/DDBJ databases">
        <title>The chromosome-scale genome resource for two endophytic Fusarium species: F. culmorum and F. pseudograminearum.</title>
        <authorList>
            <person name="Yuan Z."/>
        </authorList>
    </citation>
    <scope>NUCLEOTIDE SEQUENCE</scope>
    <source>
        <strain evidence="3">Class2-1B</strain>
    </source>
</reference>
<protein>
    <recommendedName>
        <fullName evidence="5">NAD(P)-binding domain-containing protein</fullName>
    </recommendedName>
</protein>
<feature type="transmembrane region" description="Helical" evidence="2">
    <location>
        <begin position="369"/>
        <end position="388"/>
    </location>
</feature>
<evidence type="ECO:0000313" key="4">
    <source>
        <dbReference type="Proteomes" id="UP000663297"/>
    </source>
</evidence>
<keyword evidence="2" id="KW-0472">Membrane</keyword>
<feature type="region of interest" description="Disordered" evidence="1">
    <location>
        <begin position="461"/>
        <end position="481"/>
    </location>
</feature>
<proteinExistence type="predicted"/>
<evidence type="ECO:0000313" key="3">
    <source>
        <dbReference type="EMBL" id="QPC61757.1"/>
    </source>
</evidence>
<dbReference type="InterPro" id="IPR021709">
    <property type="entry name" value="DUF3292"/>
</dbReference>
<keyword evidence="2" id="KW-0812">Transmembrane</keyword>
<evidence type="ECO:0008006" key="5">
    <source>
        <dbReference type="Google" id="ProtNLM"/>
    </source>
</evidence>
<dbReference type="SUPFAM" id="SSF51735">
    <property type="entry name" value="NAD(P)-binding Rossmann-fold domains"/>
    <property type="match status" value="1"/>
</dbReference>
<dbReference type="Pfam" id="PF11696">
    <property type="entry name" value="DUF3292"/>
    <property type="match status" value="1"/>
</dbReference>
<dbReference type="EMBL" id="CP064748">
    <property type="protein sequence ID" value="QPC61757.1"/>
    <property type="molecule type" value="Genomic_DNA"/>
</dbReference>
<accession>A0A7S8D4C6</accession>
<sequence>MKVVIAGSTGFVGQEVVRQALYHPLITKVVTLSRRDHELAEDLQRPEFEEKFTSVSCSDFKSYPQYVKDEISGADACIWLIGVTPAKLKQYTWEQVRMICYEYALYAADTFAKLPREGKPEPLRFIYVSGSNAERDPTKKPWILGDYCLLRGQVEKQILERAHLSDGRMQVLVTKSGMITDPDMGFVKQAFRFFSHAIVSVPSIGRAEMTAALLNQAVNGLTKETLLNAEMAEIGKKELIAVNLGHNEDGESTLYTRVHSDPVSPNKEQHDVHNTAVRSLEVTDSGWHTGQISPQEYAVEGVRNEDAWLRIRRFNKRVFHLKHTPNHPENEMDLEVAEQEQFSPNKLRAQLERVYMGATLLTTKTYFTAWYLNFLMPTLLATLLAALLSSKIRTTLFPPCPPSLIHYQGGHLIKPPAGMLGTTDTATGAPENLKGESLEREASNFATGLVALSVNIFVDKDPQHDESQRGGGRTENIKDPRSMATRITTAKDKAAGVENPSWDKTRSPIQELMWSQMRPLMHWICRFCDIWERSANLIDPAAPLSQNIARRRIIRTMLPILILSLFISPYLLYRMATLCFGIAFFGSISLRTSYKGFRSLIHKIVFQGIPTDSQITIALLRQGERNKTPLSPPPVPKGPPSGKPHSIDDTVIGAAGNDSPFGLSQHEILAAAEQDVGTTKNTGGDDHESCKSGSGGKKRSKLLSVIRPVAQAAAKTLIGVDKVRAKTGSESAKNRLGAASPREEPPIAGPVEFTCRWRGERGFVYLTTDTVGPALCFSKKSSVGDLDSSEYQEVQPEWIIPVADIVTLNKYSGYGAKAKLLAGWALEDDIVDGVEIVDDKGKAVLVTAMVRRDELFNRLCAIGEQKWEIW</sequence>
<evidence type="ECO:0000256" key="2">
    <source>
        <dbReference type="SAM" id="Phobius"/>
    </source>
</evidence>
<gene>
    <name evidence="3" type="ORF">HYE67_003988</name>
</gene>
<feature type="compositionally biased region" description="Pro residues" evidence="1">
    <location>
        <begin position="630"/>
        <end position="642"/>
    </location>
</feature>
<feature type="region of interest" description="Disordered" evidence="1">
    <location>
        <begin position="677"/>
        <end position="698"/>
    </location>
</feature>
<feature type="transmembrane region" description="Helical" evidence="2">
    <location>
        <begin position="560"/>
        <end position="585"/>
    </location>
</feature>